<dbReference type="EMBL" id="BARS01055463">
    <property type="protein sequence ID" value="GAG45926.1"/>
    <property type="molecule type" value="Genomic_DNA"/>
</dbReference>
<comment type="caution">
    <text evidence="1">The sequence shown here is derived from an EMBL/GenBank/DDBJ whole genome shotgun (WGS) entry which is preliminary data.</text>
</comment>
<proteinExistence type="predicted"/>
<sequence length="203" mass="23421">SPPRPIDGGRVAQAMVEYTGNRMGVVTYRGRSGREYHFDASPWDKRKYVLKEDLELFQNRPDFRVLEEGWIDPEAEERQRRETEFAELRAQLEEQRSRGVIAIREVARLLEAHGKRGRRLPTGKPSGHPAGRGFGAKLDCWMTCGRLEEYFATSEAAYEAIHRYLKGHAAPGEHIPPRERFASLRSHAKRKREKAGLECLWHN</sequence>
<accession>X0ZC16</accession>
<name>X0ZC16_9ZZZZ</name>
<feature type="non-terminal residue" evidence="1">
    <location>
        <position position="203"/>
    </location>
</feature>
<reference evidence="1" key="1">
    <citation type="journal article" date="2014" name="Front. Microbiol.">
        <title>High frequency of phylogenetically diverse reductive dehalogenase-homologous genes in deep subseafloor sedimentary metagenomes.</title>
        <authorList>
            <person name="Kawai M."/>
            <person name="Futagami T."/>
            <person name="Toyoda A."/>
            <person name="Takaki Y."/>
            <person name="Nishi S."/>
            <person name="Hori S."/>
            <person name="Arai W."/>
            <person name="Tsubouchi T."/>
            <person name="Morono Y."/>
            <person name="Uchiyama I."/>
            <person name="Ito T."/>
            <person name="Fujiyama A."/>
            <person name="Inagaki F."/>
            <person name="Takami H."/>
        </authorList>
    </citation>
    <scope>NUCLEOTIDE SEQUENCE</scope>
    <source>
        <strain evidence="1">Expedition CK06-06</strain>
    </source>
</reference>
<organism evidence="1">
    <name type="scientific">marine sediment metagenome</name>
    <dbReference type="NCBI Taxonomy" id="412755"/>
    <lineage>
        <taxon>unclassified sequences</taxon>
        <taxon>metagenomes</taxon>
        <taxon>ecological metagenomes</taxon>
    </lineage>
</organism>
<dbReference type="AlphaFoldDB" id="X0ZC16"/>
<evidence type="ECO:0000313" key="1">
    <source>
        <dbReference type="EMBL" id="GAG45926.1"/>
    </source>
</evidence>
<protein>
    <submittedName>
        <fullName evidence="1">Uncharacterized protein</fullName>
    </submittedName>
</protein>
<gene>
    <name evidence="1" type="ORF">S01H1_81887</name>
</gene>
<feature type="non-terminal residue" evidence="1">
    <location>
        <position position="1"/>
    </location>
</feature>